<keyword evidence="1" id="KW-0805">Transcription regulation</keyword>
<dbReference type="InterPro" id="IPR056493">
    <property type="entry name" value="HVO_0513_N"/>
</dbReference>
<dbReference type="InterPro" id="IPR007050">
    <property type="entry name" value="HTH_bacterioopsin"/>
</dbReference>
<dbReference type="Gene3D" id="1.10.10.10">
    <property type="entry name" value="Winged helix-like DNA-binding domain superfamily/Winged helix DNA-binding domain"/>
    <property type="match status" value="1"/>
</dbReference>
<reference evidence="5 6" key="1">
    <citation type="journal article" date="2019" name="Int. J. Syst. Evol. Microbiol.">
        <title>The Global Catalogue of Microorganisms (GCM) 10K type strain sequencing project: providing services to taxonomists for standard genome sequencing and annotation.</title>
        <authorList>
            <consortium name="The Broad Institute Genomics Platform"/>
            <consortium name="The Broad Institute Genome Sequencing Center for Infectious Disease"/>
            <person name="Wu L."/>
            <person name="Ma J."/>
        </authorList>
    </citation>
    <scope>NUCLEOTIDE SEQUENCE [LARGE SCALE GENOMIC DNA]</scope>
    <source>
        <strain evidence="5 6">CGMCC 1.12543</strain>
    </source>
</reference>
<proteinExistence type="predicted"/>
<dbReference type="PANTHER" id="PTHR34236">
    <property type="entry name" value="DIMETHYL SULFOXIDE REDUCTASE TRANSCRIPTIONAL ACTIVATOR"/>
    <property type="match status" value="1"/>
</dbReference>
<dbReference type="AlphaFoldDB" id="A0ABD5RQW8"/>
<dbReference type="Proteomes" id="UP001596099">
    <property type="component" value="Unassembled WGS sequence"/>
</dbReference>
<dbReference type="EMBL" id="JBHSQH010000001">
    <property type="protein sequence ID" value="MFC5973062.1"/>
    <property type="molecule type" value="Genomic_DNA"/>
</dbReference>
<dbReference type="InterPro" id="IPR036388">
    <property type="entry name" value="WH-like_DNA-bd_sf"/>
</dbReference>
<dbReference type="Pfam" id="PF24278">
    <property type="entry name" value="HVO_0513_N"/>
    <property type="match status" value="1"/>
</dbReference>
<comment type="caution">
    <text evidence="5">The sequence shown here is derived from an EMBL/GenBank/DDBJ whole genome shotgun (WGS) entry which is preliminary data.</text>
</comment>
<evidence type="ECO:0000259" key="4">
    <source>
        <dbReference type="Pfam" id="PF24278"/>
    </source>
</evidence>
<dbReference type="Pfam" id="PF04967">
    <property type="entry name" value="HTH_10"/>
    <property type="match status" value="1"/>
</dbReference>
<dbReference type="InterPro" id="IPR016032">
    <property type="entry name" value="Sig_transdc_resp-reg_C-effctor"/>
</dbReference>
<keyword evidence="2" id="KW-0804">Transcription</keyword>
<gene>
    <name evidence="5" type="ORF">ACFPYI_17140</name>
</gene>
<name>A0ABD5RQW8_9EURY</name>
<dbReference type="RefSeq" id="WP_247417148.1">
    <property type="nucleotide sequence ID" value="NZ_JALLGW010000001.1"/>
</dbReference>
<protein>
    <submittedName>
        <fullName evidence="5">Helix-turn-helix domain-containing protein</fullName>
    </submittedName>
</protein>
<evidence type="ECO:0000313" key="5">
    <source>
        <dbReference type="EMBL" id="MFC5973062.1"/>
    </source>
</evidence>
<dbReference type="SUPFAM" id="SSF46894">
    <property type="entry name" value="C-terminal effector domain of the bipartite response regulators"/>
    <property type="match status" value="1"/>
</dbReference>
<feature type="domain" description="HTH bat-type" evidence="3">
    <location>
        <begin position="160"/>
        <end position="209"/>
    </location>
</feature>
<dbReference type="PANTHER" id="PTHR34236:SF1">
    <property type="entry name" value="DIMETHYL SULFOXIDE REDUCTASE TRANSCRIPTIONAL ACTIVATOR"/>
    <property type="match status" value="1"/>
</dbReference>
<evidence type="ECO:0000313" key="6">
    <source>
        <dbReference type="Proteomes" id="UP001596099"/>
    </source>
</evidence>
<evidence type="ECO:0000256" key="2">
    <source>
        <dbReference type="ARBA" id="ARBA00023163"/>
    </source>
</evidence>
<feature type="domain" description="HVO-0513-like N-terminal" evidence="4">
    <location>
        <begin position="16"/>
        <end position="149"/>
    </location>
</feature>
<accession>A0ABD5RQW8</accession>
<organism evidence="5 6">
    <name type="scientific">Halomarina salina</name>
    <dbReference type="NCBI Taxonomy" id="1872699"/>
    <lineage>
        <taxon>Archaea</taxon>
        <taxon>Methanobacteriati</taxon>
        <taxon>Methanobacteriota</taxon>
        <taxon>Stenosarchaea group</taxon>
        <taxon>Halobacteria</taxon>
        <taxon>Halobacteriales</taxon>
        <taxon>Natronomonadaceae</taxon>
        <taxon>Halomarina</taxon>
    </lineage>
</organism>
<evidence type="ECO:0000259" key="3">
    <source>
        <dbReference type="Pfam" id="PF04967"/>
    </source>
</evidence>
<sequence>MRYVQFQLVPVSGSLHPLSRILREDDLVTQEAIHHLRLLDDDTVVGLYELEGEVEHLRTTFDEHPAMLDYTVSRSNGAVYAHARTRPTDALRKLLAIQRQYDIVVDGPIEHTSQGGFRITAVGTLDTVRETVSEHPEEVNLVVETTGEYVPRRNRPFVQLTARQREVVLTAVDRGYYENPRQCTYDDIADELDISPETVGEHLRKAEATFVRMAVP</sequence>
<evidence type="ECO:0000256" key="1">
    <source>
        <dbReference type="ARBA" id="ARBA00023015"/>
    </source>
</evidence>
<keyword evidence="6" id="KW-1185">Reference proteome</keyword>